<feature type="transmembrane region" description="Helical" evidence="1">
    <location>
        <begin position="12"/>
        <end position="36"/>
    </location>
</feature>
<proteinExistence type="predicted"/>
<evidence type="ECO:0000313" key="2">
    <source>
        <dbReference type="EMBL" id="JAD96041.1"/>
    </source>
</evidence>
<keyword evidence="1" id="KW-1133">Transmembrane helix</keyword>
<protein>
    <submittedName>
        <fullName evidence="2">Uncharacterized protein</fullName>
    </submittedName>
</protein>
<keyword evidence="1" id="KW-0812">Transmembrane</keyword>
<dbReference type="EMBL" id="GBRH01201854">
    <property type="protein sequence ID" value="JAD96041.1"/>
    <property type="molecule type" value="Transcribed_RNA"/>
</dbReference>
<name>A0A0A9E7K3_ARUDO</name>
<reference evidence="2" key="1">
    <citation type="submission" date="2014-09" db="EMBL/GenBank/DDBJ databases">
        <authorList>
            <person name="Magalhaes I.L.F."/>
            <person name="Oliveira U."/>
            <person name="Santos F.R."/>
            <person name="Vidigal T.H.D.A."/>
            <person name="Brescovit A.D."/>
            <person name="Santos A.J."/>
        </authorList>
    </citation>
    <scope>NUCLEOTIDE SEQUENCE</scope>
    <source>
        <tissue evidence="2">Shoot tissue taken approximately 20 cm above the soil surface</tissue>
    </source>
</reference>
<keyword evidence="1" id="KW-0472">Membrane</keyword>
<reference evidence="2" key="2">
    <citation type="journal article" date="2015" name="Data Brief">
        <title>Shoot transcriptome of the giant reed, Arundo donax.</title>
        <authorList>
            <person name="Barrero R.A."/>
            <person name="Guerrero F.D."/>
            <person name="Moolhuijzen P."/>
            <person name="Goolsby J.A."/>
            <person name="Tidwell J."/>
            <person name="Bellgard S.E."/>
            <person name="Bellgard M.I."/>
        </authorList>
    </citation>
    <scope>NUCLEOTIDE SEQUENCE</scope>
    <source>
        <tissue evidence="2">Shoot tissue taken approximately 20 cm above the soil surface</tissue>
    </source>
</reference>
<sequence>MEKSQLPSLPQLAKIAAFLLFLLTYLFNALVIALSVEAGFLTAISDHCDDMKPPPSTASRNMQLKPSDDHAAVANAHLVGSTTNNPTNATTTLPNSSINMYADPCWNVILAKKIPCMMLQPYVSSRFSRAARRSRHFSSRRHALLVCARGRSTRWRRPARRRGSSSCCRACNSVRCAHMSHPAAATHVRRGRSISSAAV</sequence>
<dbReference type="AlphaFoldDB" id="A0A0A9E7K3"/>
<organism evidence="2">
    <name type="scientific">Arundo donax</name>
    <name type="common">Giant reed</name>
    <name type="synonym">Donax arundinaceus</name>
    <dbReference type="NCBI Taxonomy" id="35708"/>
    <lineage>
        <taxon>Eukaryota</taxon>
        <taxon>Viridiplantae</taxon>
        <taxon>Streptophyta</taxon>
        <taxon>Embryophyta</taxon>
        <taxon>Tracheophyta</taxon>
        <taxon>Spermatophyta</taxon>
        <taxon>Magnoliopsida</taxon>
        <taxon>Liliopsida</taxon>
        <taxon>Poales</taxon>
        <taxon>Poaceae</taxon>
        <taxon>PACMAD clade</taxon>
        <taxon>Arundinoideae</taxon>
        <taxon>Arundineae</taxon>
        <taxon>Arundo</taxon>
    </lineage>
</organism>
<evidence type="ECO:0000256" key="1">
    <source>
        <dbReference type="SAM" id="Phobius"/>
    </source>
</evidence>
<accession>A0A0A9E7K3</accession>